<feature type="transmembrane region" description="Helical" evidence="1">
    <location>
        <begin position="21"/>
        <end position="39"/>
    </location>
</feature>
<dbReference type="RefSeq" id="WP_376992099.1">
    <property type="nucleotide sequence ID" value="NZ_JBHSCQ010000024.1"/>
</dbReference>
<name>A0ABV8R4Q7_9MICC</name>
<feature type="transmembrane region" description="Helical" evidence="1">
    <location>
        <begin position="45"/>
        <end position="64"/>
    </location>
</feature>
<keyword evidence="1" id="KW-0472">Membrane</keyword>
<sequence>MTRMSRLLDQPERGDIPSLRVPMIMVSICLLALTATVFFRVGHLAGLLLLIGEIVVVSWAWIAGGRR</sequence>
<gene>
    <name evidence="2" type="ORF">ACFOW9_16565</name>
</gene>
<keyword evidence="3" id="KW-1185">Reference proteome</keyword>
<comment type="caution">
    <text evidence="2">The sequence shown here is derived from an EMBL/GenBank/DDBJ whole genome shotgun (WGS) entry which is preliminary data.</text>
</comment>
<proteinExistence type="predicted"/>
<keyword evidence="1" id="KW-1133">Transmembrane helix</keyword>
<dbReference type="EMBL" id="JBHSCQ010000024">
    <property type="protein sequence ID" value="MFC4267221.1"/>
    <property type="molecule type" value="Genomic_DNA"/>
</dbReference>
<accession>A0ABV8R4Q7</accession>
<evidence type="ECO:0000313" key="2">
    <source>
        <dbReference type="EMBL" id="MFC4267221.1"/>
    </source>
</evidence>
<reference evidence="3" key="1">
    <citation type="journal article" date="2019" name="Int. J. Syst. Evol. Microbiol.">
        <title>The Global Catalogue of Microorganisms (GCM) 10K type strain sequencing project: providing services to taxonomists for standard genome sequencing and annotation.</title>
        <authorList>
            <consortium name="The Broad Institute Genomics Platform"/>
            <consortium name="The Broad Institute Genome Sequencing Center for Infectious Disease"/>
            <person name="Wu L."/>
            <person name="Ma J."/>
        </authorList>
    </citation>
    <scope>NUCLEOTIDE SEQUENCE [LARGE SCALE GENOMIC DNA]</scope>
    <source>
        <strain evidence="3">CGMCC 1.10698</strain>
    </source>
</reference>
<evidence type="ECO:0000313" key="3">
    <source>
        <dbReference type="Proteomes" id="UP001595773"/>
    </source>
</evidence>
<dbReference type="Proteomes" id="UP001595773">
    <property type="component" value="Unassembled WGS sequence"/>
</dbReference>
<protein>
    <submittedName>
        <fullName evidence="2">Uncharacterized protein</fullName>
    </submittedName>
</protein>
<keyword evidence="1" id="KW-0812">Transmembrane</keyword>
<evidence type="ECO:0000256" key="1">
    <source>
        <dbReference type="SAM" id="Phobius"/>
    </source>
</evidence>
<organism evidence="2 3">
    <name type="scientific">Arthrobacter cryoconiti</name>
    <dbReference type="NCBI Taxonomy" id="748907"/>
    <lineage>
        <taxon>Bacteria</taxon>
        <taxon>Bacillati</taxon>
        <taxon>Actinomycetota</taxon>
        <taxon>Actinomycetes</taxon>
        <taxon>Micrococcales</taxon>
        <taxon>Micrococcaceae</taxon>
        <taxon>Arthrobacter</taxon>
    </lineage>
</organism>